<keyword evidence="4" id="KW-0238">DNA-binding</keyword>
<dbReference type="GO" id="GO:0000156">
    <property type="term" value="F:phosphorelay response regulator activity"/>
    <property type="evidence" value="ECO:0007669"/>
    <property type="project" value="TreeGrafter"/>
</dbReference>
<dbReference type="PATRIC" id="fig|1121439.3.peg.1920"/>
<evidence type="ECO:0000256" key="2">
    <source>
        <dbReference type="ARBA" id="ARBA00023012"/>
    </source>
</evidence>
<dbReference type="GO" id="GO:0000976">
    <property type="term" value="F:transcription cis-regulatory region binding"/>
    <property type="evidence" value="ECO:0007669"/>
    <property type="project" value="TreeGrafter"/>
</dbReference>
<keyword evidence="3" id="KW-0805">Transcription regulation</keyword>
<sequence length="149" mass="16806">MNQTMPNILIVDDEERFRITLGKRLKEAGFPVETVGGGQEALDHLTQHAVDVVILDIKMPGLNGIEVLAEIRRRHIGAEVLLLTGHAEVASAVDGMRLGAHDYLMKPYEFQGLQAKIHDAYKVKLNREERLRKAEARAQLDKLEKSIRF</sequence>
<dbReference type="STRING" id="1121439.dsat_0563"/>
<evidence type="ECO:0000256" key="5">
    <source>
        <dbReference type="ARBA" id="ARBA00023163"/>
    </source>
</evidence>
<dbReference type="PROSITE" id="PS50110">
    <property type="entry name" value="RESPONSE_REGULATORY"/>
    <property type="match status" value="1"/>
</dbReference>
<dbReference type="InterPro" id="IPR039420">
    <property type="entry name" value="WalR-like"/>
</dbReference>
<keyword evidence="2" id="KW-0902">Two-component regulatory system</keyword>
<evidence type="ECO:0000256" key="1">
    <source>
        <dbReference type="ARBA" id="ARBA00022553"/>
    </source>
</evidence>
<accession>S7T7M1</accession>
<keyword evidence="9" id="KW-1185">Reference proteome</keyword>
<keyword evidence="5" id="KW-0804">Transcription</keyword>
<dbReference type="CDD" id="cd00156">
    <property type="entry name" value="REC"/>
    <property type="match status" value="1"/>
</dbReference>
<feature type="domain" description="Response regulatory" evidence="7">
    <location>
        <begin position="7"/>
        <end position="121"/>
    </location>
</feature>
<dbReference type="GO" id="GO:0032993">
    <property type="term" value="C:protein-DNA complex"/>
    <property type="evidence" value="ECO:0007669"/>
    <property type="project" value="TreeGrafter"/>
</dbReference>
<evidence type="ECO:0000313" key="8">
    <source>
        <dbReference type="EMBL" id="EPR33122.1"/>
    </source>
</evidence>
<evidence type="ECO:0000313" key="9">
    <source>
        <dbReference type="Proteomes" id="UP000014975"/>
    </source>
</evidence>
<proteinExistence type="predicted"/>
<dbReference type="RefSeq" id="WP_020887257.1">
    <property type="nucleotide sequence ID" value="NZ_ATHI01000026.1"/>
</dbReference>
<dbReference type="OrthoDB" id="9800029at2"/>
<dbReference type="PANTHER" id="PTHR48111:SF1">
    <property type="entry name" value="TWO-COMPONENT RESPONSE REGULATOR ORR33"/>
    <property type="match status" value="1"/>
</dbReference>
<evidence type="ECO:0000256" key="4">
    <source>
        <dbReference type="ARBA" id="ARBA00023125"/>
    </source>
</evidence>
<dbReference type="InterPro" id="IPR011006">
    <property type="entry name" value="CheY-like_superfamily"/>
</dbReference>
<dbReference type="GO" id="GO:0005829">
    <property type="term" value="C:cytosol"/>
    <property type="evidence" value="ECO:0007669"/>
    <property type="project" value="TreeGrafter"/>
</dbReference>
<organism evidence="8 9">
    <name type="scientific">Alkalidesulfovibrio alkalitolerans DSM 16529</name>
    <dbReference type="NCBI Taxonomy" id="1121439"/>
    <lineage>
        <taxon>Bacteria</taxon>
        <taxon>Pseudomonadati</taxon>
        <taxon>Thermodesulfobacteriota</taxon>
        <taxon>Desulfovibrionia</taxon>
        <taxon>Desulfovibrionales</taxon>
        <taxon>Desulfovibrionaceae</taxon>
        <taxon>Alkalidesulfovibrio</taxon>
    </lineage>
</organism>
<dbReference type="InterPro" id="IPR001789">
    <property type="entry name" value="Sig_transdc_resp-reg_receiver"/>
</dbReference>
<name>S7T7M1_9BACT</name>
<dbReference type="PANTHER" id="PTHR48111">
    <property type="entry name" value="REGULATOR OF RPOS"/>
    <property type="match status" value="1"/>
</dbReference>
<dbReference type="eggNOG" id="COG2204">
    <property type="taxonomic scope" value="Bacteria"/>
</dbReference>
<dbReference type="SMART" id="SM00448">
    <property type="entry name" value="REC"/>
    <property type="match status" value="1"/>
</dbReference>
<comment type="caution">
    <text evidence="8">The sequence shown here is derived from an EMBL/GenBank/DDBJ whole genome shotgun (WGS) entry which is preliminary data.</text>
</comment>
<reference evidence="8 9" key="1">
    <citation type="journal article" date="2013" name="Genome Announc.">
        <title>Draft genome sequences for three mercury-methylating, sulfate-reducing bacteria.</title>
        <authorList>
            <person name="Brown S.D."/>
            <person name="Hurt R.A.Jr."/>
            <person name="Gilmour C.C."/>
            <person name="Elias D.A."/>
        </authorList>
    </citation>
    <scope>NUCLEOTIDE SEQUENCE [LARGE SCALE GENOMIC DNA]</scope>
    <source>
        <strain evidence="8 9">DSM 16529</strain>
    </source>
</reference>
<dbReference type="AlphaFoldDB" id="S7T7M1"/>
<evidence type="ECO:0000259" key="7">
    <source>
        <dbReference type="PROSITE" id="PS50110"/>
    </source>
</evidence>
<keyword evidence="1 6" id="KW-0597">Phosphoprotein</keyword>
<dbReference type="Pfam" id="PF00072">
    <property type="entry name" value="Response_reg"/>
    <property type="match status" value="1"/>
</dbReference>
<evidence type="ECO:0000256" key="6">
    <source>
        <dbReference type="PROSITE-ProRule" id="PRU00169"/>
    </source>
</evidence>
<gene>
    <name evidence="8" type="ORF">dsat_0563</name>
</gene>
<protein>
    <submittedName>
        <fullName evidence="8">Response regulator receiver protein</fullName>
    </submittedName>
</protein>
<evidence type="ECO:0000256" key="3">
    <source>
        <dbReference type="ARBA" id="ARBA00023015"/>
    </source>
</evidence>
<dbReference type="GO" id="GO:0006355">
    <property type="term" value="P:regulation of DNA-templated transcription"/>
    <property type="evidence" value="ECO:0007669"/>
    <property type="project" value="TreeGrafter"/>
</dbReference>
<feature type="modified residue" description="4-aspartylphosphate" evidence="6">
    <location>
        <position position="56"/>
    </location>
</feature>
<dbReference type="SUPFAM" id="SSF52172">
    <property type="entry name" value="CheY-like"/>
    <property type="match status" value="1"/>
</dbReference>
<dbReference type="Proteomes" id="UP000014975">
    <property type="component" value="Unassembled WGS sequence"/>
</dbReference>
<dbReference type="EMBL" id="ATHI01000026">
    <property type="protein sequence ID" value="EPR33122.1"/>
    <property type="molecule type" value="Genomic_DNA"/>
</dbReference>
<dbReference type="Gene3D" id="3.40.50.2300">
    <property type="match status" value="1"/>
</dbReference>